<evidence type="ECO:0000313" key="1">
    <source>
        <dbReference type="EMBL" id="RSU13886.1"/>
    </source>
</evidence>
<dbReference type="OrthoDB" id="9970744at2"/>
<evidence type="ECO:0008006" key="3">
    <source>
        <dbReference type="Google" id="ProtNLM"/>
    </source>
</evidence>
<reference evidence="1 2" key="1">
    <citation type="submission" date="2017-05" db="EMBL/GenBank/DDBJ databases">
        <title>Vagococcus spp. assemblies.</title>
        <authorList>
            <person name="Gulvik C.A."/>
        </authorList>
    </citation>
    <scope>NUCLEOTIDE SEQUENCE [LARGE SCALE GENOMIC DNA]</scope>
    <source>
        <strain evidence="1 2">LMG 24798</strain>
    </source>
</reference>
<proteinExistence type="predicted"/>
<dbReference type="AlphaFoldDB" id="A0A430B0Q8"/>
<gene>
    <name evidence="1" type="ORF">CBF27_03015</name>
</gene>
<organism evidence="1 2">
    <name type="scientific">Vagococcus acidifermentans</name>
    <dbReference type="NCBI Taxonomy" id="564710"/>
    <lineage>
        <taxon>Bacteria</taxon>
        <taxon>Bacillati</taxon>
        <taxon>Bacillota</taxon>
        <taxon>Bacilli</taxon>
        <taxon>Lactobacillales</taxon>
        <taxon>Enterococcaceae</taxon>
        <taxon>Vagococcus</taxon>
    </lineage>
</organism>
<dbReference type="InterPro" id="IPR037081">
    <property type="entry name" value="Hyp_TM1506"/>
</dbReference>
<dbReference type="Pfam" id="PF08973">
    <property type="entry name" value="TM1506"/>
    <property type="match status" value="1"/>
</dbReference>
<dbReference type="EMBL" id="NGKC01000002">
    <property type="protein sequence ID" value="RSU13886.1"/>
    <property type="molecule type" value="Genomic_DNA"/>
</dbReference>
<accession>A0A430B0Q8</accession>
<dbReference type="Proteomes" id="UP000286773">
    <property type="component" value="Unassembled WGS sequence"/>
</dbReference>
<dbReference type="Gene3D" id="3.40.140.30">
    <property type="entry name" value="Hypothetical protein TM1506"/>
    <property type="match status" value="1"/>
</dbReference>
<sequence length="151" mass="17119">MKATDKKAIPNMNQLKKLSTYSLVCLVDKESQTVLFEETVHPHSKLAMYAFSNKDTLKNKKLELYANQVGLVIATLTTLIPFEHVFSKIMSKPAEKICIEKKIPYTVTDKTIDLIYSSKNPEKICPLEALLVDLSSNEAMRYLSGKYNNND</sequence>
<evidence type="ECO:0000313" key="2">
    <source>
        <dbReference type="Proteomes" id="UP000286773"/>
    </source>
</evidence>
<comment type="caution">
    <text evidence="1">The sequence shown here is derived from an EMBL/GenBank/DDBJ whole genome shotgun (WGS) entry which is preliminary data.</text>
</comment>
<protein>
    <recommendedName>
        <fullName evidence="3">DUF1893 domain-containing protein</fullName>
    </recommendedName>
</protein>
<name>A0A430B0Q8_9ENTE</name>
<dbReference type="InterPro" id="IPR015067">
    <property type="entry name" value="DUF1893_TM1506-like"/>
</dbReference>
<keyword evidence="2" id="KW-1185">Reference proteome</keyword>